<evidence type="ECO:0000313" key="3">
    <source>
        <dbReference type="Proteomes" id="UP000267096"/>
    </source>
</evidence>
<dbReference type="EMBL" id="UYRR01030989">
    <property type="protein sequence ID" value="VDK42564.1"/>
    <property type="molecule type" value="Genomic_DNA"/>
</dbReference>
<keyword evidence="3" id="KW-1185">Reference proteome</keyword>
<feature type="region of interest" description="Disordered" evidence="1">
    <location>
        <begin position="304"/>
        <end position="355"/>
    </location>
</feature>
<evidence type="ECO:0000313" key="2">
    <source>
        <dbReference type="EMBL" id="VDK42564.1"/>
    </source>
</evidence>
<dbReference type="PANTHER" id="PTHR35373:SF1">
    <property type="entry name" value="SET DOMAIN-CONTAINING PROTEIN"/>
    <property type="match status" value="1"/>
</dbReference>
<dbReference type="Proteomes" id="UP000267096">
    <property type="component" value="Unassembled WGS sequence"/>
</dbReference>
<dbReference type="OrthoDB" id="5810234at2759"/>
<name>A0A0M3JRW2_ANISI</name>
<sequence length="586" mass="64891">MPNNREFIELPVNIQEHATNLKVQNARTRDNHQSFVADCSSNDQCLRSDVVLIAMDQNDSTPASFEAATNKSINNNNRNNAENNNTNNSNGNDNSNKNRHRRLKPSAYRTFVRLLRKQFLSLATSTPDQHDHSHDHNLNTSTTINSCVASPSSQITTSNGFCSSQHLRRHHQSTTVASEVIEPNDSTNSCQKSCKETLFPKNICHQDTHLKIGGSTDCQSSLLVVSSEIAMATKSNNRSCVPMASEHCSSGQGCSEKRSPFAVGVSSYCRSLALSSSSQQKCDIACERQYDSNKDEANNSVQQRFNKEKDHQLQTITATSNDKFDEATTSSSRSSSTLSQAERASREQQQAACTSAELQSTSASISDRRVHVTVKAAAKLVQQLLPAAVYDDPFCAVTVDGLLHISEYYLMSNNRSKRRLSNYDRSSSKSIHLFDILTVFYANWSSLTSQNTESSTSLLYRAWGLTPINSVWWAADSTRTAGNRRADVSKMSSSLVVLRCVKRHPLQHGFTVVNLNAFINALRACGLPESCSFVAHLPSAASNDQFNDEQVLKYMDDVVVDVDKTQQLGQNSTDEIRKLHEFHAPA</sequence>
<feature type="region of interest" description="Disordered" evidence="1">
    <location>
        <begin position="70"/>
        <end position="102"/>
    </location>
</feature>
<gene>
    <name evidence="2" type="ORF">ASIM_LOCUS10227</name>
</gene>
<evidence type="ECO:0000256" key="1">
    <source>
        <dbReference type="SAM" id="MobiDB-lite"/>
    </source>
</evidence>
<feature type="compositionally biased region" description="Low complexity" evidence="1">
    <location>
        <begin position="70"/>
        <end position="95"/>
    </location>
</feature>
<proteinExistence type="predicted"/>
<dbReference type="PANTHER" id="PTHR35373">
    <property type="entry name" value="PROTEIN CBG16894"/>
    <property type="match status" value="1"/>
</dbReference>
<evidence type="ECO:0000313" key="4">
    <source>
        <dbReference type="WBParaSite" id="ASIM_0001066901-mRNA-1"/>
    </source>
</evidence>
<reference evidence="2 3" key="2">
    <citation type="submission" date="2018-11" db="EMBL/GenBank/DDBJ databases">
        <authorList>
            <consortium name="Pathogen Informatics"/>
        </authorList>
    </citation>
    <scope>NUCLEOTIDE SEQUENCE [LARGE SCALE GENOMIC DNA]</scope>
</reference>
<dbReference type="AlphaFoldDB" id="A0A0M3JRW2"/>
<reference evidence="4" key="1">
    <citation type="submission" date="2017-02" db="UniProtKB">
        <authorList>
            <consortium name="WormBaseParasite"/>
        </authorList>
    </citation>
    <scope>IDENTIFICATION</scope>
</reference>
<dbReference type="WBParaSite" id="ASIM_0001066901-mRNA-1">
    <property type="protein sequence ID" value="ASIM_0001066901-mRNA-1"/>
    <property type="gene ID" value="ASIM_0001066901"/>
</dbReference>
<accession>A0A0M3JRW2</accession>
<feature type="compositionally biased region" description="Low complexity" evidence="1">
    <location>
        <begin position="328"/>
        <end position="352"/>
    </location>
</feature>
<protein>
    <submittedName>
        <fullName evidence="4">WD_REPEATS_REGION domain-containing protein</fullName>
    </submittedName>
</protein>
<organism evidence="4">
    <name type="scientific">Anisakis simplex</name>
    <name type="common">Herring worm</name>
    <dbReference type="NCBI Taxonomy" id="6269"/>
    <lineage>
        <taxon>Eukaryota</taxon>
        <taxon>Metazoa</taxon>
        <taxon>Ecdysozoa</taxon>
        <taxon>Nematoda</taxon>
        <taxon>Chromadorea</taxon>
        <taxon>Rhabditida</taxon>
        <taxon>Spirurina</taxon>
        <taxon>Ascaridomorpha</taxon>
        <taxon>Ascaridoidea</taxon>
        <taxon>Anisakidae</taxon>
        <taxon>Anisakis</taxon>
        <taxon>Anisakis simplex complex</taxon>
    </lineage>
</organism>